<dbReference type="EMBL" id="JADFTS010000005">
    <property type="protein sequence ID" value="KAF9607614.1"/>
    <property type="molecule type" value="Genomic_DNA"/>
</dbReference>
<name>A0A835LYA5_9MAGN</name>
<organism evidence="2 3">
    <name type="scientific">Coptis chinensis</name>
    <dbReference type="NCBI Taxonomy" id="261450"/>
    <lineage>
        <taxon>Eukaryota</taxon>
        <taxon>Viridiplantae</taxon>
        <taxon>Streptophyta</taxon>
        <taxon>Embryophyta</taxon>
        <taxon>Tracheophyta</taxon>
        <taxon>Spermatophyta</taxon>
        <taxon>Magnoliopsida</taxon>
        <taxon>Ranunculales</taxon>
        <taxon>Ranunculaceae</taxon>
        <taxon>Coptidoideae</taxon>
        <taxon>Coptis</taxon>
    </lineage>
</organism>
<comment type="caution">
    <text evidence="2">The sequence shown here is derived from an EMBL/GenBank/DDBJ whole genome shotgun (WGS) entry which is preliminary data.</text>
</comment>
<reference evidence="2 3" key="1">
    <citation type="submission" date="2020-10" db="EMBL/GenBank/DDBJ databases">
        <title>The Coptis chinensis genome and diversification of protoberbering-type alkaloids.</title>
        <authorList>
            <person name="Wang B."/>
            <person name="Shu S."/>
            <person name="Song C."/>
            <person name="Liu Y."/>
        </authorList>
    </citation>
    <scope>NUCLEOTIDE SEQUENCE [LARGE SCALE GENOMIC DNA]</scope>
    <source>
        <strain evidence="2">HL-2020</strain>
        <tissue evidence="2">Leaf</tissue>
    </source>
</reference>
<evidence type="ECO:0000313" key="3">
    <source>
        <dbReference type="Proteomes" id="UP000631114"/>
    </source>
</evidence>
<evidence type="ECO:0000313" key="2">
    <source>
        <dbReference type="EMBL" id="KAF9607614.1"/>
    </source>
</evidence>
<keyword evidence="3" id="KW-1185">Reference proteome</keyword>
<feature type="region of interest" description="Disordered" evidence="1">
    <location>
        <begin position="1"/>
        <end position="20"/>
    </location>
</feature>
<dbReference type="Proteomes" id="UP000631114">
    <property type="component" value="Unassembled WGS sequence"/>
</dbReference>
<accession>A0A835LYA5</accession>
<evidence type="ECO:0000256" key="1">
    <source>
        <dbReference type="SAM" id="MobiDB-lite"/>
    </source>
</evidence>
<proteinExistence type="predicted"/>
<sequence length="66" mass="7391">MEDVQPFSDHSVDMPPPAWGTVWEPPSRPVVEETGYPIIGYLQLCGKNLDQSAYDLIGSREARMGR</sequence>
<protein>
    <submittedName>
        <fullName evidence="2">Uncharacterized protein</fullName>
    </submittedName>
</protein>
<gene>
    <name evidence="2" type="ORF">IFM89_037542</name>
</gene>
<dbReference type="AlphaFoldDB" id="A0A835LYA5"/>